<protein>
    <submittedName>
        <fullName evidence="2">Uncharacterized protein</fullName>
    </submittedName>
</protein>
<feature type="region of interest" description="Disordered" evidence="1">
    <location>
        <begin position="57"/>
        <end position="89"/>
    </location>
</feature>
<evidence type="ECO:0000313" key="3">
    <source>
        <dbReference type="Proteomes" id="UP000824890"/>
    </source>
</evidence>
<evidence type="ECO:0000256" key="1">
    <source>
        <dbReference type="SAM" id="MobiDB-lite"/>
    </source>
</evidence>
<gene>
    <name evidence="2" type="ORF">HID58_094612</name>
</gene>
<organism evidence="2 3">
    <name type="scientific">Brassica napus</name>
    <name type="common">Rape</name>
    <dbReference type="NCBI Taxonomy" id="3708"/>
    <lineage>
        <taxon>Eukaryota</taxon>
        <taxon>Viridiplantae</taxon>
        <taxon>Streptophyta</taxon>
        <taxon>Embryophyta</taxon>
        <taxon>Tracheophyta</taxon>
        <taxon>Spermatophyta</taxon>
        <taxon>Magnoliopsida</taxon>
        <taxon>eudicotyledons</taxon>
        <taxon>Gunneridae</taxon>
        <taxon>Pentapetalae</taxon>
        <taxon>rosids</taxon>
        <taxon>malvids</taxon>
        <taxon>Brassicales</taxon>
        <taxon>Brassicaceae</taxon>
        <taxon>Brassiceae</taxon>
        <taxon>Brassica</taxon>
    </lineage>
</organism>
<evidence type="ECO:0000313" key="2">
    <source>
        <dbReference type="EMBL" id="KAH0851633.1"/>
    </source>
</evidence>
<name>A0ABQ7X6Q1_BRANA</name>
<comment type="caution">
    <text evidence="2">The sequence shown here is derived from an EMBL/GenBank/DDBJ whole genome shotgun (WGS) entry which is preliminary data.</text>
</comment>
<dbReference type="EMBL" id="JAGKQM010001618">
    <property type="protein sequence ID" value="KAH0851633.1"/>
    <property type="molecule type" value="Genomic_DNA"/>
</dbReference>
<reference evidence="2 3" key="1">
    <citation type="submission" date="2021-05" db="EMBL/GenBank/DDBJ databases">
        <title>Genome Assembly of Synthetic Allotetraploid Brassica napus Reveals Homoeologous Exchanges between Subgenomes.</title>
        <authorList>
            <person name="Davis J.T."/>
        </authorList>
    </citation>
    <scope>NUCLEOTIDE SEQUENCE [LARGE SCALE GENOMIC DNA]</scope>
    <source>
        <strain evidence="3">cv. Da-Ae</strain>
        <tissue evidence="2">Seedling</tissue>
    </source>
</reference>
<feature type="region of interest" description="Disordered" evidence="1">
    <location>
        <begin position="112"/>
        <end position="132"/>
    </location>
</feature>
<proteinExistence type="predicted"/>
<accession>A0ABQ7X6Q1</accession>
<keyword evidence="3" id="KW-1185">Reference proteome</keyword>
<sequence>MDQIKEATAISLRQVLLRTILIMQQTLRTRIGYGFGGFWDYIVLPSDLLLNNQTSRFHQWSSPPADPPPTPTSSNDASPPLPSNSPPLLLRDPFHVLRHRIRRRRLLRRPAGPFTGTLNSSASFGGGGSSSFEDEEPLLDELGIHPDQIWKKTRSILNPFRIKPNRPPRLGSIRPDLPLPRALPIPAPRGKIQFGVILGWIVVSSIFLYAGVQHARGEEWESESAHVELGRLGFGCGGVCVVVDEGLLGVGCVFG</sequence>
<dbReference type="Proteomes" id="UP000824890">
    <property type="component" value="Unassembled WGS sequence"/>
</dbReference>